<dbReference type="RefSeq" id="WP_086782034.1">
    <property type="nucleotide sequence ID" value="NZ_JAGIOO010000001.1"/>
</dbReference>
<comment type="caution">
    <text evidence="2">The sequence shown here is derived from an EMBL/GenBank/DDBJ whole genome shotgun (WGS) entry which is preliminary data.</text>
</comment>
<protein>
    <recommendedName>
        <fullName evidence="4">DUF11 domain-containing protein</fullName>
    </recommendedName>
</protein>
<evidence type="ECO:0000256" key="1">
    <source>
        <dbReference type="SAM" id="SignalP"/>
    </source>
</evidence>
<organism evidence="2 3">
    <name type="scientific">Crossiella equi</name>
    <dbReference type="NCBI Taxonomy" id="130796"/>
    <lineage>
        <taxon>Bacteria</taxon>
        <taxon>Bacillati</taxon>
        <taxon>Actinomycetota</taxon>
        <taxon>Actinomycetes</taxon>
        <taxon>Pseudonocardiales</taxon>
        <taxon>Pseudonocardiaceae</taxon>
        <taxon>Crossiella</taxon>
    </lineage>
</organism>
<sequence>MRTLALTAAALAAVAAFAPAAGAAPALQYDVALGTSAAEIHARPHEQFNFQLTATNLGTEDPGNSGGLYSLKVKGLKFTAAQGEGWSCTVEPDNPDNPYAFFCLPTAKTMPTGTSHAPVTVFATPDGTGSNVFIPANVDGWRRSEQNHGNNRVNILVWIG</sequence>
<reference evidence="2 3" key="1">
    <citation type="submission" date="2021-03" db="EMBL/GenBank/DDBJ databases">
        <title>Sequencing the genomes of 1000 actinobacteria strains.</title>
        <authorList>
            <person name="Klenk H.-P."/>
        </authorList>
    </citation>
    <scope>NUCLEOTIDE SEQUENCE [LARGE SCALE GENOMIC DNA]</scope>
    <source>
        <strain evidence="2 3">DSM 44580</strain>
    </source>
</reference>
<keyword evidence="1" id="KW-0732">Signal</keyword>
<feature type="signal peptide" evidence="1">
    <location>
        <begin position="1"/>
        <end position="23"/>
    </location>
</feature>
<accession>A0ABS5AIQ7</accession>
<keyword evidence="3" id="KW-1185">Reference proteome</keyword>
<gene>
    <name evidence="2" type="ORF">JOF53_005128</name>
</gene>
<evidence type="ECO:0008006" key="4">
    <source>
        <dbReference type="Google" id="ProtNLM"/>
    </source>
</evidence>
<dbReference type="Proteomes" id="UP001519363">
    <property type="component" value="Unassembled WGS sequence"/>
</dbReference>
<evidence type="ECO:0000313" key="3">
    <source>
        <dbReference type="Proteomes" id="UP001519363"/>
    </source>
</evidence>
<name>A0ABS5AIQ7_9PSEU</name>
<feature type="chain" id="PRO_5046582771" description="DUF11 domain-containing protein" evidence="1">
    <location>
        <begin position="24"/>
        <end position="160"/>
    </location>
</feature>
<dbReference type="EMBL" id="JAGIOO010000001">
    <property type="protein sequence ID" value="MBP2476256.1"/>
    <property type="molecule type" value="Genomic_DNA"/>
</dbReference>
<proteinExistence type="predicted"/>
<evidence type="ECO:0000313" key="2">
    <source>
        <dbReference type="EMBL" id="MBP2476256.1"/>
    </source>
</evidence>